<keyword evidence="2" id="KW-1185">Reference proteome</keyword>
<dbReference type="RefSeq" id="WP_170107026.1">
    <property type="nucleotide sequence ID" value="NZ_QAON01000049.1"/>
</dbReference>
<comment type="caution">
    <text evidence="1">The sequence shown here is derived from an EMBL/GenBank/DDBJ whole genome shotgun (WGS) entry which is preliminary data.</text>
</comment>
<organism evidence="1 2">
    <name type="scientific">Agitococcus lubricus</name>
    <dbReference type="NCBI Taxonomy" id="1077255"/>
    <lineage>
        <taxon>Bacteria</taxon>
        <taxon>Pseudomonadati</taxon>
        <taxon>Pseudomonadota</taxon>
        <taxon>Gammaproteobacteria</taxon>
        <taxon>Moraxellales</taxon>
        <taxon>Moraxellaceae</taxon>
        <taxon>Agitococcus</taxon>
    </lineage>
</organism>
<accession>A0A2T5IPV5</accession>
<sequence length="211" mass="24016">AKLNPQAHEHIISEFLACVLTDVNGRALTIQERYLLVAQYISATCLGDPDFPIGQDAKYTDYLDMNKPLAVDYVAIGFEETWCLYPLYGWQVEALEDICHGWQEWIFGCMAAQLATANEIHEGKLPSIDTPIAAYKDYLKERITIFKAYPERDFIQLYHAFLWGTEQLNSYFNLGFDGDGLVCLHKEGQGHAPARFQVSDCITESTIEFCR</sequence>
<gene>
    <name evidence="1" type="ORF">C8N29_1498</name>
</gene>
<name>A0A2T5IPV5_9GAMM</name>
<dbReference type="Proteomes" id="UP000244223">
    <property type="component" value="Unassembled WGS sequence"/>
</dbReference>
<dbReference type="EMBL" id="QAON01000049">
    <property type="protein sequence ID" value="PTQ85820.1"/>
    <property type="molecule type" value="Genomic_DNA"/>
</dbReference>
<feature type="non-terminal residue" evidence="1">
    <location>
        <position position="1"/>
    </location>
</feature>
<reference evidence="1 2" key="1">
    <citation type="submission" date="2018-04" db="EMBL/GenBank/DDBJ databases">
        <title>Genomic Encyclopedia of Archaeal and Bacterial Type Strains, Phase II (KMG-II): from individual species to whole genera.</title>
        <authorList>
            <person name="Goeker M."/>
        </authorList>
    </citation>
    <scope>NUCLEOTIDE SEQUENCE [LARGE SCALE GENOMIC DNA]</scope>
    <source>
        <strain evidence="1 2">DSM 5822</strain>
    </source>
</reference>
<protein>
    <submittedName>
        <fullName evidence="1">Uncharacterized protein</fullName>
    </submittedName>
</protein>
<evidence type="ECO:0000313" key="1">
    <source>
        <dbReference type="EMBL" id="PTQ85820.1"/>
    </source>
</evidence>
<proteinExistence type="predicted"/>
<evidence type="ECO:0000313" key="2">
    <source>
        <dbReference type="Proteomes" id="UP000244223"/>
    </source>
</evidence>
<dbReference type="AlphaFoldDB" id="A0A2T5IPV5"/>